<dbReference type="Ensembl" id="ENSDCDT00010018212.1">
    <property type="protein sequence ID" value="ENSDCDP00010017181.1"/>
    <property type="gene ID" value="ENSDCDG00010007880.1"/>
</dbReference>
<evidence type="ECO:0000256" key="3">
    <source>
        <dbReference type="ARBA" id="ARBA00022527"/>
    </source>
</evidence>
<evidence type="ECO:0000259" key="9">
    <source>
        <dbReference type="PROSITE" id="PS50011"/>
    </source>
</evidence>
<dbReference type="Proteomes" id="UP000694580">
    <property type="component" value="Chromosome 7"/>
</dbReference>
<evidence type="ECO:0000256" key="7">
    <source>
        <dbReference type="PROSITE-ProRule" id="PRU10141"/>
    </source>
</evidence>
<evidence type="ECO:0000256" key="6">
    <source>
        <dbReference type="ARBA" id="ARBA00022840"/>
    </source>
</evidence>
<accession>A0AAY4BBB4</accession>
<reference evidence="10 11" key="1">
    <citation type="submission" date="2020-06" db="EMBL/GenBank/DDBJ databases">
        <authorList>
            <consortium name="Wellcome Sanger Institute Data Sharing"/>
        </authorList>
    </citation>
    <scope>NUCLEOTIDE SEQUENCE [LARGE SCALE GENOMIC DNA]</scope>
</reference>
<feature type="domain" description="Protein kinase" evidence="9">
    <location>
        <begin position="11"/>
        <end position="265"/>
    </location>
</feature>
<dbReference type="PANTHER" id="PTHR48012">
    <property type="entry name" value="STERILE20-LIKE KINASE, ISOFORM B-RELATED"/>
    <property type="match status" value="1"/>
</dbReference>
<keyword evidence="5" id="KW-0418">Kinase</keyword>
<sequence length="407" mass="47002">PLYFFKLTVWSVVRELIGNGSFGQVYKAKGLQTGELFAIKVTPFRSRDITPKQEVEIMQRIYHNNLMSPLAIYYWKQKLYICMDLCCPGALSNLYRKLGPFEENEIAFVAKEVLQGLQYLNDFGYMHRDIKSDNIIINEDGEVKITDFGLTGRIEDREDQKEPIGTPQWMAPEVSQAQEHGKGYSHNCDIWSLGITMIELAEARLPLQFDPPETVYTFWSEQKASPQLNGNKEWSNSFQSFVQSALTMDPSMRPTAKELLKHKFVRNQHSTLSPLKERVKRLQHSNYNVERVIKKSNRHHPYLLKEVKIVLQRLNSKTNTTSTLFLLTQPLGKHVTMPVGFFVPFMGRAASTRVHRHLLLIDRHLWCPSMALKTHSTFAGEALLYLFGQNPLPNWPLIAPLRYTVIY</sequence>
<dbReference type="InterPro" id="IPR008271">
    <property type="entry name" value="Ser/Thr_kinase_AS"/>
</dbReference>
<feature type="binding site" evidence="7">
    <location>
        <position position="40"/>
    </location>
    <ligand>
        <name>ATP</name>
        <dbReference type="ChEBI" id="CHEBI:30616"/>
    </ligand>
</feature>
<dbReference type="GeneTree" id="ENSGT00980000202011"/>
<keyword evidence="11" id="KW-1185">Reference proteome</keyword>
<evidence type="ECO:0000313" key="11">
    <source>
        <dbReference type="Proteomes" id="UP000694580"/>
    </source>
</evidence>
<dbReference type="SUPFAM" id="SSF56112">
    <property type="entry name" value="Protein kinase-like (PK-like)"/>
    <property type="match status" value="1"/>
</dbReference>
<dbReference type="SMART" id="SM00220">
    <property type="entry name" value="S_TKc"/>
    <property type="match status" value="1"/>
</dbReference>
<dbReference type="InterPro" id="IPR000719">
    <property type="entry name" value="Prot_kinase_dom"/>
</dbReference>
<dbReference type="PROSITE" id="PS00108">
    <property type="entry name" value="PROTEIN_KINASE_ST"/>
    <property type="match status" value="1"/>
</dbReference>
<keyword evidence="3 8" id="KW-0723">Serine/threonine-protein kinase</keyword>
<evidence type="ECO:0000256" key="4">
    <source>
        <dbReference type="ARBA" id="ARBA00022741"/>
    </source>
</evidence>
<keyword evidence="6 7" id="KW-0067">ATP-binding</keyword>
<dbReference type="Pfam" id="PF00069">
    <property type="entry name" value="Pkinase"/>
    <property type="match status" value="1"/>
</dbReference>
<dbReference type="Gene3D" id="1.10.510.10">
    <property type="entry name" value="Transferase(Phosphotransferase) domain 1"/>
    <property type="match status" value="1"/>
</dbReference>
<evidence type="ECO:0000256" key="5">
    <source>
        <dbReference type="ARBA" id="ARBA00022777"/>
    </source>
</evidence>
<dbReference type="GO" id="GO:0035556">
    <property type="term" value="P:intracellular signal transduction"/>
    <property type="evidence" value="ECO:0007669"/>
    <property type="project" value="TreeGrafter"/>
</dbReference>
<reference evidence="10" key="3">
    <citation type="submission" date="2025-09" db="UniProtKB">
        <authorList>
            <consortium name="Ensembl"/>
        </authorList>
    </citation>
    <scope>IDENTIFICATION</scope>
</reference>
<dbReference type="PROSITE" id="PS00107">
    <property type="entry name" value="PROTEIN_KINASE_ATP"/>
    <property type="match status" value="1"/>
</dbReference>
<evidence type="ECO:0000313" key="10">
    <source>
        <dbReference type="Ensembl" id="ENSDCDP00010017181.1"/>
    </source>
</evidence>
<proteinExistence type="inferred from homology"/>
<dbReference type="EC" id="2.7.11.1" evidence="2"/>
<reference evidence="10" key="2">
    <citation type="submission" date="2025-08" db="UniProtKB">
        <authorList>
            <consortium name="Ensembl"/>
        </authorList>
    </citation>
    <scope>IDENTIFICATION</scope>
</reference>
<dbReference type="PROSITE" id="PS50011">
    <property type="entry name" value="PROTEIN_KINASE_DOM"/>
    <property type="match status" value="1"/>
</dbReference>
<dbReference type="GO" id="GO:0004674">
    <property type="term" value="F:protein serine/threonine kinase activity"/>
    <property type="evidence" value="ECO:0007669"/>
    <property type="project" value="UniProtKB-KW"/>
</dbReference>
<dbReference type="GO" id="GO:0005737">
    <property type="term" value="C:cytoplasm"/>
    <property type="evidence" value="ECO:0007669"/>
    <property type="project" value="TreeGrafter"/>
</dbReference>
<dbReference type="InterPro" id="IPR017441">
    <property type="entry name" value="Protein_kinase_ATP_BS"/>
</dbReference>
<dbReference type="PANTHER" id="PTHR48012:SF18">
    <property type="entry name" value="HAPPYHOUR, ISOFORM A"/>
    <property type="match status" value="1"/>
</dbReference>
<organism evidence="10 11">
    <name type="scientific">Denticeps clupeoides</name>
    <name type="common">denticle herring</name>
    <dbReference type="NCBI Taxonomy" id="299321"/>
    <lineage>
        <taxon>Eukaryota</taxon>
        <taxon>Metazoa</taxon>
        <taxon>Chordata</taxon>
        <taxon>Craniata</taxon>
        <taxon>Vertebrata</taxon>
        <taxon>Euteleostomi</taxon>
        <taxon>Actinopterygii</taxon>
        <taxon>Neopterygii</taxon>
        <taxon>Teleostei</taxon>
        <taxon>Clupei</taxon>
        <taxon>Clupeiformes</taxon>
        <taxon>Denticipitoidei</taxon>
        <taxon>Denticipitidae</taxon>
        <taxon>Denticeps</taxon>
    </lineage>
</organism>
<evidence type="ECO:0000256" key="1">
    <source>
        <dbReference type="ARBA" id="ARBA00008874"/>
    </source>
</evidence>
<dbReference type="AlphaFoldDB" id="A0AAY4BBB4"/>
<comment type="similarity">
    <text evidence="1">Belongs to the protein kinase superfamily. STE Ser/Thr protein kinase family. STE20 subfamily.</text>
</comment>
<keyword evidence="5" id="KW-0808">Transferase</keyword>
<protein>
    <recommendedName>
        <fullName evidence="2">non-specific serine/threonine protein kinase</fullName>
        <ecNumber evidence="2">2.7.11.1</ecNumber>
    </recommendedName>
</protein>
<evidence type="ECO:0000256" key="2">
    <source>
        <dbReference type="ARBA" id="ARBA00012513"/>
    </source>
</evidence>
<name>A0AAY4BBB4_9TELE</name>
<dbReference type="GO" id="GO:0005524">
    <property type="term" value="F:ATP binding"/>
    <property type="evidence" value="ECO:0007669"/>
    <property type="project" value="UniProtKB-UniRule"/>
</dbReference>
<keyword evidence="4 7" id="KW-0547">Nucleotide-binding</keyword>
<dbReference type="InterPro" id="IPR011009">
    <property type="entry name" value="Kinase-like_dom_sf"/>
</dbReference>
<dbReference type="InterPro" id="IPR050629">
    <property type="entry name" value="STE20/SPS1-PAK"/>
</dbReference>
<evidence type="ECO:0000256" key="8">
    <source>
        <dbReference type="RuleBase" id="RU000304"/>
    </source>
</evidence>